<proteinExistence type="predicted"/>
<keyword evidence="3" id="KW-1185">Reference proteome</keyword>
<sequence length="68" mass="7590">MDRPAAEGPPACAPRQVLISVYHGRDRGPCRHVRPSPARHDRRRRPPAPWSPPAAARPSPCTPSPRRR</sequence>
<dbReference type="Proteomes" id="UP000028924">
    <property type="component" value="Unassembled WGS sequence"/>
</dbReference>
<dbReference type="KEGG" id="apro:F751_1840"/>
<evidence type="ECO:0000313" key="2">
    <source>
        <dbReference type="EMBL" id="KFM24961.1"/>
    </source>
</evidence>
<dbReference type="RefSeq" id="XP_011397849.1">
    <property type="nucleotide sequence ID" value="XM_011399547.1"/>
</dbReference>
<dbReference type="AlphaFoldDB" id="A0A087SGV7"/>
<reference evidence="2 3" key="1">
    <citation type="journal article" date="2014" name="BMC Genomics">
        <title>Oil accumulation mechanisms of the oleaginous microalga Chlorella protothecoides revealed through its genome, transcriptomes, and proteomes.</title>
        <authorList>
            <person name="Gao C."/>
            <person name="Wang Y."/>
            <person name="Shen Y."/>
            <person name="Yan D."/>
            <person name="He X."/>
            <person name="Dai J."/>
            <person name="Wu Q."/>
        </authorList>
    </citation>
    <scope>NUCLEOTIDE SEQUENCE [LARGE SCALE GENOMIC DNA]</scope>
    <source>
        <strain evidence="2 3">0710</strain>
    </source>
</reference>
<evidence type="ECO:0000313" key="3">
    <source>
        <dbReference type="Proteomes" id="UP000028924"/>
    </source>
</evidence>
<protein>
    <submittedName>
        <fullName evidence="2">Uncharacterized protein</fullName>
    </submittedName>
</protein>
<name>A0A087SGV7_AUXPR</name>
<evidence type="ECO:0000256" key="1">
    <source>
        <dbReference type="SAM" id="MobiDB-lite"/>
    </source>
</evidence>
<feature type="region of interest" description="Disordered" evidence="1">
    <location>
        <begin position="23"/>
        <end position="68"/>
    </location>
</feature>
<organism evidence="2 3">
    <name type="scientific">Auxenochlorella protothecoides</name>
    <name type="common">Green microalga</name>
    <name type="synonym">Chlorella protothecoides</name>
    <dbReference type="NCBI Taxonomy" id="3075"/>
    <lineage>
        <taxon>Eukaryota</taxon>
        <taxon>Viridiplantae</taxon>
        <taxon>Chlorophyta</taxon>
        <taxon>core chlorophytes</taxon>
        <taxon>Trebouxiophyceae</taxon>
        <taxon>Chlorellales</taxon>
        <taxon>Chlorellaceae</taxon>
        <taxon>Auxenochlorella</taxon>
    </lineage>
</organism>
<dbReference type="GeneID" id="23613231"/>
<accession>A0A087SGV7</accession>
<dbReference type="EMBL" id="KL662111">
    <property type="protein sequence ID" value="KFM24961.1"/>
    <property type="molecule type" value="Genomic_DNA"/>
</dbReference>
<gene>
    <name evidence="2" type="ORF">F751_1840</name>
</gene>